<dbReference type="EMBL" id="AMCI01006210">
    <property type="protein sequence ID" value="EJW94725.1"/>
    <property type="molecule type" value="Genomic_DNA"/>
</dbReference>
<accession>J9C4J1</accession>
<name>J9C4J1_9ZZZZ</name>
<sequence>MATFVVKGFSPRCMKVPPNWKSLEKSYWKLRPNMVLRCIPKSVLLSRLTLMAVPASRMLLLRMRTIPEL</sequence>
<gene>
    <name evidence="1" type="ORF">EVA_17164</name>
</gene>
<proteinExistence type="predicted"/>
<evidence type="ECO:0000313" key="1">
    <source>
        <dbReference type="EMBL" id="EJW94725.1"/>
    </source>
</evidence>
<comment type="caution">
    <text evidence="1">The sequence shown here is derived from an EMBL/GenBank/DDBJ whole genome shotgun (WGS) entry which is preliminary data.</text>
</comment>
<dbReference type="AlphaFoldDB" id="J9C4J1"/>
<organism evidence="1">
    <name type="scientific">gut metagenome</name>
    <dbReference type="NCBI Taxonomy" id="749906"/>
    <lineage>
        <taxon>unclassified sequences</taxon>
        <taxon>metagenomes</taxon>
        <taxon>organismal metagenomes</taxon>
    </lineage>
</organism>
<protein>
    <submittedName>
        <fullName evidence="1">Uncharacterized protein</fullName>
    </submittedName>
</protein>
<reference evidence="1" key="1">
    <citation type="journal article" date="2012" name="PLoS ONE">
        <title>Gene sets for utilization of primary and secondary nutrition supplies in the distal gut of endangered iberian lynx.</title>
        <authorList>
            <person name="Alcaide M."/>
            <person name="Messina E."/>
            <person name="Richter M."/>
            <person name="Bargiela R."/>
            <person name="Peplies J."/>
            <person name="Huws S.A."/>
            <person name="Newbold C.J."/>
            <person name="Golyshin P.N."/>
            <person name="Simon M.A."/>
            <person name="Lopez G."/>
            <person name="Yakimov M.M."/>
            <person name="Ferrer M."/>
        </authorList>
    </citation>
    <scope>NUCLEOTIDE SEQUENCE</scope>
</reference>